<sequence length="223" mass="26308">MFESQQFNRIDDAKKERILSAAFKEFAEKGFDDASTNRIAKEANISKGSLFNYFNNKEGLFKYLIELSLERIDTMYFQKVNYDITDIFERIIHFSEIKNQEYPRFKDTFDFLGHIFVNISRYTTICEGLPQAKLAIEKQVDKVLNKDIDLTKFREDIDAEKALNLIYWSIEGYRNKLVTQFSDTDFTEINSADLTPHYDEFFAYIHLLKTVYYKPAYVTDGSK</sequence>
<protein>
    <submittedName>
        <fullName evidence="6">TetR/AcrR family transcriptional regulator</fullName>
    </submittedName>
</protein>
<dbReference type="InterPro" id="IPR009057">
    <property type="entry name" value="Homeodomain-like_sf"/>
</dbReference>
<gene>
    <name evidence="6" type="ORF">FEZ33_08185</name>
</gene>
<dbReference type="EMBL" id="VBSP01000029">
    <property type="protein sequence ID" value="TLQ40412.1"/>
    <property type="molecule type" value="Genomic_DNA"/>
</dbReference>
<dbReference type="GO" id="GO:0003677">
    <property type="term" value="F:DNA binding"/>
    <property type="evidence" value="ECO:0007669"/>
    <property type="project" value="UniProtKB-UniRule"/>
</dbReference>
<organism evidence="6 7">
    <name type="scientific">Ruoffia tabacinasalis</name>
    <dbReference type="NCBI Taxonomy" id="87458"/>
    <lineage>
        <taxon>Bacteria</taxon>
        <taxon>Bacillati</taxon>
        <taxon>Bacillota</taxon>
        <taxon>Bacilli</taxon>
        <taxon>Lactobacillales</taxon>
        <taxon>Aerococcaceae</taxon>
        <taxon>Ruoffia</taxon>
    </lineage>
</organism>
<feature type="domain" description="HTH tetR-type" evidence="5">
    <location>
        <begin position="12"/>
        <end position="72"/>
    </location>
</feature>
<evidence type="ECO:0000256" key="3">
    <source>
        <dbReference type="ARBA" id="ARBA00023163"/>
    </source>
</evidence>
<evidence type="ECO:0000256" key="4">
    <source>
        <dbReference type="PROSITE-ProRule" id="PRU00335"/>
    </source>
</evidence>
<evidence type="ECO:0000259" key="5">
    <source>
        <dbReference type="PROSITE" id="PS50977"/>
    </source>
</evidence>
<dbReference type="InterPro" id="IPR036271">
    <property type="entry name" value="Tet_transcr_reg_TetR-rel_C_sf"/>
</dbReference>
<dbReference type="Gene3D" id="1.10.10.60">
    <property type="entry name" value="Homeodomain-like"/>
    <property type="match status" value="1"/>
</dbReference>
<accession>A0A5R9DV16</accession>
<dbReference type="InterPro" id="IPR023772">
    <property type="entry name" value="DNA-bd_HTH_TetR-type_CS"/>
</dbReference>
<dbReference type="PROSITE" id="PS01081">
    <property type="entry name" value="HTH_TETR_1"/>
    <property type="match status" value="1"/>
</dbReference>
<dbReference type="SUPFAM" id="SSF46689">
    <property type="entry name" value="Homeodomain-like"/>
    <property type="match status" value="1"/>
</dbReference>
<dbReference type="FunFam" id="1.10.10.60:FF:000141">
    <property type="entry name" value="TetR family transcriptional regulator"/>
    <property type="match status" value="1"/>
</dbReference>
<evidence type="ECO:0000313" key="7">
    <source>
        <dbReference type="Proteomes" id="UP000306420"/>
    </source>
</evidence>
<evidence type="ECO:0000256" key="1">
    <source>
        <dbReference type="ARBA" id="ARBA00023015"/>
    </source>
</evidence>
<evidence type="ECO:0000256" key="2">
    <source>
        <dbReference type="ARBA" id="ARBA00023125"/>
    </source>
</evidence>
<dbReference type="RefSeq" id="WP_138404921.1">
    <property type="nucleotide sequence ID" value="NZ_VBSP01000029.1"/>
</dbReference>
<dbReference type="GO" id="GO:0045892">
    <property type="term" value="P:negative regulation of DNA-templated transcription"/>
    <property type="evidence" value="ECO:0007669"/>
    <property type="project" value="UniProtKB-ARBA"/>
</dbReference>
<dbReference type="PANTHER" id="PTHR30328">
    <property type="entry name" value="TRANSCRIPTIONAL REPRESSOR"/>
    <property type="match status" value="1"/>
</dbReference>
<keyword evidence="3" id="KW-0804">Transcription</keyword>
<dbReference type="PRINTS" id="PR00455">
    <property type="entry name" value="HTHTETR"/>
</dbReference>
<proteinExistence type="predicted"/>
<dbReference type="Proteomes" id="UP000306420">
    <property type="component" value="Unassembled WGS sequence"/>
</dbReference>
<dbReference type="Gene3D" id="1.10.357.10">
    <property type="entry name" value="Tetracycline Repressor, domain 2"/>
    <property type="match status" value="1"/>
</dbReference>
<dbReference type="OrthoDB" id="9780939at2"/>
<dbReference type="Pfam" id="PF00440">
    <property type="entry name" value="TetR_N"/>
    <property type="match status" value="1"/>
</dbReference>
<evidence type="ECO:0000313" key="6">
    <source>
        <dbReference type="EMBL" id="TLQ40412.1"/>
    </source>
</evidence>
<dbReference type="InterPro" id="IPR050109">
    <property type="entry name" value="HTH-type_TetR-like_transc_reg"/>
</dbReference>
<name>A0A5R9DV16_9LACT</name>
<keyword evidence="2 4" id="KW-0238">DNA-binding</keyword>
<reference evidence="6 7" key="1">
    <citation type="submission" date="2019-05" db="EMBL/GenBank/DDBJ databases">
        <title>The metagenome of a microbial culture collection derived from dairy environment covers the genomic content of the human microbiome.</title>
        <authorList>
            <person name="Roder T."/>
            <person name="Wuthrich D."/>
            <person name="Sattari Z."/>
            <person name="Von Ah U."/>
            <person name="Bar C."/>
            <person name="Ronchi F."/>
            <person name="Macpherson A.J."/>
            <person name="Ganal-Vonarburg S.C."/>
            <person name="Bruggmann R."/>
            <person name="Vergeres G."/>
        </authorList>
    </citation>
    <scope>NUCLEOTIDE SEQUENCE [LARGE SCALE GENOMIC DNA]</scope>
    <source>
        <strain evidence="6 7">FAM 24227</strain>
    </source>
</reference>
<dbReference type="SUPFAM" id="SSF48498">
    <property type="entry name" value="Tetracyclin repressor-like, C-terminal domain"/>
    <property type="match status" value="1"/>
</dbReference>
<dbReference type="PROSITE" id="PS50977">
    <property type="entry name" value="HTH_TETR_2"/>
    <property type="match status" value="1"/>
</dbReference>
<dbReference type="InterPro" id="IPR001647">
    <property type="entry name" value="HTH_TetR"/>
</dbReference>
<feature type="DNA-binding region" description="H-T-H motif" evidence="4">
    <location>
        <begin position="35"/>
        <end position="54"/>
    </location>
</feature>
<dbReference type="PANTHER" id="PTHR30328:SF54">
    <property type="entry name" value="HTH-TYPE TRANSCRIPTIONAL REPRESSOR SCO4008"/>
    <property type="match status" value="1"/>
</dbReference>
<dbReference type="AlphaFoldDB" id="A0A5R9DV16"/>
<keyword evidence="1" id="KW-0805">Transcription regulation</keyword>
<comment type="caution">
    <text evidence="6">The sequence shown here is derived from an EMBL/GenBank/DDBJ whole genome shotgun (WGS) entry which is preliminary data.</text>
</comment>